<protein>
    <recommendedName>
        <fullName evidence="4">DUF4134 domain-containing protein</fullName>
    </recommendedName>
</protein>
<sequence>MNRLQTLIFTLCLITIPIYPVQVGTLTLSPDYEPRTITAQLMKQVIGAAACISGIIVFSFVLCKIASDKDHANSAGKALAAATSGSMIGIGYLIATNSSKDKL</sequence>
<reference evidence="2 3" key="1">
    <citation type="journal article" date="2013" name="Proc. Natl. Acad. Sci. U.S.A.">
        <title>Candidate phylum TM6 genome recovered from a hospital sink biofilm provides genomic insights into this uncultivated phylum.</title>
        <authorList>
            <person name="McLean J.S."/>
            <person name="Lombardo M.J."/>
            <person name="Badger J.H."/>
            <person name="Edlund A."/>
            <person name="Novotny M."/>
            <person name="Yee-Greenbaum J."/>
            <person name="Vyahhi N."/>
            <person name="Hall A.P."/>
            <person name="Yang Y."/>
            <person name="Dupont C.L."/>
            <person name="Ziegler M.G."/>
            <person name="Chitsaz H."/>
            <person name="Allen A.E."/>
            <person name="Yooseph S."/>
            <person name="Tesler G."/>
            <person name="Pevzner P.A."/>
            <person name="Friedman R.M."/>
            <person name="Nealson K.H."/>
            <person name="Venter J.C."/>
            <person name="Lasken R.S."/>
        </authorList>
    </citation>
    <scope>NUCLEOTIDE SEQUENCE [LARGE SCALE GENOMIC DNA]</scope>
    <source>
        <strain evidence="2 3">TM6SC1</strain>
    </source>
</reference>
<dbReference type="STRING" id="1306947.J120_03150"/>
<comment type="caution">
    <text evidence="2">The sequence shown here is derived from an EMBL/GenBank/DDBJ whole genome shotgun (WGS) entry which is preliminary data.</text>
</comment>
<name>A0A0D2I2A0_9BACT</name>
<evidence type="ECO:0000313" key="3">
    <source>
        <dbReference type="Proteomes" id="UP000032214"/>
    </source>
</evidence>
<accession>A0A0D2I2A0</accession>
<feature type="transmembrane region" description="Helical" evidence="1">
    <location>
        <begin position="44"/>
        <end position="66"/>
    </location>
</feature>
<dbReference type="AlphaFoldDB" id="A0A0D2I2A0"/>
<keyword evidence="1" id="KW-1133">Transmembrane helix</keyword>
<keyword evidence="3" id="KW-1185">Reference proteome</keyword>
<keyword evidence="1" id="KW-0812">Transmembrane</keyword>
<evidence type="ECO:0008006" key="4">
    <source>
        <dbReference type="Google" id="ProtNLM"/>
    </source>
</evidence>
<gene>
    <name evidence="2" type="ORF">J120_03150</name>
</gene>
<proteinExistence type="predicted"/>
<evidence type="ECO:0000313" key="2">
    <source>
        <dbReference type="EMBL" id="KIX85280.1"/>
    </source>
</evidence>
<keyword evidence="1" id="KW-0472">Membrane</keyword>
<evidence type="ECO:0000256" key="1">
    <source>
        <dbReference type="SAM" id="Phobius"/>
    </source>
</evidence>
<dbReference type="Proteomes" id="UP000032214">
    <property type="component" value="Unassembled WGS sequence"/>
</dbReference>
<organism evidence="2 3">
    <name type="scientific">candidate division TM6 bacterium JCVI TM6SC1</name>
    <dbReference type="NCBI Taxonomy" id="1306947"/>
    <lineage>
        <taxon>Bacteria</taxon>
        <taxon>Candidatus Babelota</taxon>
        <taxon>Vermiphilus</taxon>
    </lineage>
</organism>
<dbReference type="EMBL" id="ARQD01000002">
    <property type="protein sequence ID" value="KIX85280.1"/>
    <property type="molecule type" value="Genomic_DNA"/>
</dbReference>
<feature type="transmembrane region" description="Helical" evidence="1">
    <location>
        <begin position="78"/>
        <end position="95"/>
    </location>
</feature>